<evidence type="ECO:0000256" key="5">
    <source>
        <dbReference type="ARBA" id="ARBA00022605"/>
    </source>
</evidence>
<dbReference type="InterPro" id="IPR001917">
    <property type="entry name" value="Aminotrans_II_pyridoxalP_BS"/>
</dbReference>
<sequence>MIPSRIRSNLQKFKPYTSARSLYQTGTFFDANENAFGSPVQSVLDAELNRYPDPNSRVLRRALASFLAVSEENIFVGNGSDEAIDLLVRLFVEQDEEILFAEPTYGMYAVAGELSNVKVRRVPLRTDFTLDVELTLNATGPRTKLLFCCSPNNPTGMIVPLRDIERMCRAFKGIVVVDEAYIEFASTSSVVSAVQRFENLVVLRTFSKAWGLAGIRVGYAVAQKDITQYLNRIKPPYNLNRLSSAVAAQALLHYPKVEKWRTQIVEEREQLAQALRKLGFTVFPSEANFLLTRILNAPSIALRLATESGMITRDFGQKLLLKNCLRISVGTPAQNKALITSLRTLI</sequence>
<proteinExistence type="inferred from homology"/>
<protein>
    <recommendedName>
        <fullName evidence="9">Histidinol-phosphate aminotransferase</fullName>
        <ecNumber evidence="9">2.6.1.9</ecNumber>
    </recommendedName>
    <alternativeName>
        <fullName evidence="9">Imidazole acetol-phosphate transaminase</fullName>
    </alternativeName>
</protein>
<feature type="domain" description="Aminotransferase class I/classII large" evidence="10">
    <location>
        <begin position="46"/>
        <end position="342"/>
    </location>
</feature>
<dbReference type="GO" id="GO:0000105">
    <property type="term" value="P:L-histidine biosynthetic process"/>
    <property type="evidence" value="ECO:0007669"/>
    <property type="project" value="UniProtKB-UniRule"/>
</dbReference>
<evidence type="ECO:0000259" key="10">
    <source>
        <dbReference type="Pfam" id="PF00155"/>
    </source>
</evidence>
<dbReference type="Gene3D" id="3.40.640.10">
    <property type="entry name" value="Type I PLP-dependent aspartate aminotransferase-like (Major domain)"/>
    <property type="match status" value="1"/>
</dbReference>
<evidence type="ECO:0000313" key="12">
    <source>
        <dbReference type="Proteomes" id="UP000229342"/>
    </source>
</evidence>
<evidence type="ECO:0000256" key="2">
    <source>
        <dbReference type="ARBA" id="ARBA00007970"/>
    </source>
</evidence>
<comment type="subunit">
    <text evidence="3 9">Homodimer.</text>
</comment>
<dbReference type="UniPathway" id="UPA00031">
    <property type="reaction ID" value="UER00012"/>
</dbReference>
<dbReference type="InterPro" id="IPR005861">
    <property type="entry name" value="HisP_aminotrans"/>
</dbReference>
<dbReference type="PROSITE" id="PS00599">
    <property type="entry name" value="AA_TRANSFER_CLASS_2"/>
    <property type="match status" value="1"/>
</dbReference>
<comment type="pathway">
    <text evidence="9">Amino-acid biosynthesis; L-histidine biosynthesis; L-histidine from 5-phospho-alpha-D-ribose 1-diphosphate: step 7/9.</text>
</comment>
<comment type="cofactor">
    <cofactor evidence="1 9">
        <name>pyridoxal 5'-phosphate</name>
        <dbReference type="ChEBI" id="CHEBI:597326"/>
    </cofactor>
</comment>
<dbReference type="EMBL" id="PCVG01000079">
    <property type="protein sequence ID" value="PIQ68130.1"/>
    <property type="molecule type" value="Genomic_DNA"/>
</dbReference>
<evidence type="ECO:0000256" key="8">
    <source>
        <dbReference type="ARBA" id="ARBA00023102"/>
    </source>
</evidence>
<dbReference type="Proteomes" id="UP000229342">
    <property type="component" value="Unassembled WGS sequence"/>
</dbReference>
<dbReference type="HAMAP" id="MF_01023">
    <property type="entry name" value="HisC_aminotrans_2"/>
    <property type="match status" value="1"/>
</dbReference>
<dbReference type="Pfam" id="PF00155">
    <property type="entry name" value="Aminotran_1_2"/>
    <property type="match status" value="1"/>
</dbReference>
<keyword evidence="4 9" id="KW-0032">Aminotransferase</keyword>
<dbReference type="NCBIfam" id="TIGR01141">
    <property type="entry name" value="hisC"/>
    <property type="match status" value="1"/>
</dbReference>
<dbReference type="SUPFAM" id="SSF53383">
    <property type="entry name" value="PLP-dependent transferases"/>
    <property type="match status" value="1"/>
</dbReference>
<dbReference type="AlphaFoldDB" id="A0A2H0KA50"/>
<keyword evidence="7 9" id="KW-0663">Pyridoxal phosphate</keyword>
<dbReference type="InterPro" id="IPR015424">
    <property type="entry name" value="PyrdxlP-dep_Trfase"/>
</dbReference>
<dbReference type="GO" id="GO:0030170">
    <property type="term" value="F:pyridoxal phosphate binding"/>
    <property type="evidence" value="ECO:0007669"/>
    <property type="project" value="InterPro"/>
</dbReference>
<dbReference type="CDD" id="cd00609">
    <property type="entry name" value="AAT_like"/>
    <property type="match status" value="1"/>
</dbReference>
<keyword evidence="6 9" id="KW-0808">Transferase</keyword>
<dbReference type="InterPro" id="IPR015422">
    <property type="entry name" value="PyrdxlP-dep_Trfase_small"/>
</dbReference>
<reference evidence="11 12" key="1">
    <citation type="submission" date="2017-09" db="EMBL/GenBank/DDBJ databases">
        <title>Depth-based differentiation of microbial function through sediment-hosted aquifers and enrichment of novel symbionts in the deep terrestrial subsurface.</title>
        <authorList>
            <person name="Probst A.J."/>
            <person name="Ladd B."/>
            <person name="Jarett J.K."/>
            <person name="Geller-Mcgrath D.E."/>
            <person name="Sieber C.M."/>
            <person name="Emerson J.B."/>
            <person name="Anantharaman K."/>
            <person name="Thomas B.C."/>
            <person name="Malmstrom R."/>
            <person name="Stieglmeier M."/>
            <person name="Klingl A."/>
            <person name="Woyke T."/>
            <person name="Ryan C.M."/>
            <person name="Banfield J.F."/>
        </authorList>
    </citation>
    <scope>NUCLEOTIDE SEQUENCE [LARGE SCALE GENOMIC DNA]</scope>
    <source>
        <strain evidence="11">CG11_big_fil_rev_8_21_14_0_20_46_11</strain>
    </source>
</reference>
<gene>
    <name evidence="9 11" type="primary">hisC</name>
    <name evidence="11" type="ORF">COV91_05855</name>
</gene>
<evidence type="ECO:0000256" key="9">
    <source>
        <dbReference type="HAMAP-Rule" id="MF_01023"/>
    </source>
</evidence>
<keyword evidence="8 9" id="KW-0368">Histidine biosynthesis</keyword>
<accession>A0A2H0KA50</accession>
<dbReference type="PANTHER" id="PTHR42885:SF2">
    <property type="entry name" value="HISTIDINOL-PHOSPHATE AMINOTRANSFERASE"/>
    <property type="match status" value="1"/>
</dbReference>
<evidence type="ECO:0000256" key="4">
    <source>
        <dbReference type="ARBA" id="ARBA00022576"/>
    </source>
</evidence>
<comment type="caution">
    <text evidence="11">The sequence shown here is derived from an EMBL/GenBank/DDBJ whole genome shotgun (WGS) entry which is preliminary data.</text>
</comment>
<evidence type="ECO:0000256" key="3">
    <source>
        <dbReference type="ARBA" id="ARBA00011738"/>
    </source>
</evidence>
<keyword evidence="5 9" id="KW-0028">Amino-acid biosynthesis</keyword>
<dbReference type="InterPro" id="IPR004839">
    <property type="entry name" value="Aminotransferase_I/II_large"/>
</dbReference>
<name>A0A2H0KA50_9BACT</name>
<evidence type="ECO:0000256" key="1">
    <source>
        <dbReference type="ARBA" id="ARBA00001933"/>
    </source>
</evidence>
<evidence type="ECO:0000313" key="11">
    <source>
        <dbReference type="EMBL" id="PIQ68130.1"/>
    </source>
</evidence>
<dbReference type="GO" id="GO:0004400">
    <property type="term" value="F:histidinol-phosphate transaminase activity"/>
    <property type="evidence" value="ECO:0007669"/>
    <property type="project" value="UniProtKB-UniRule"/>
</dbReference>
<evidence type="ECO:0000256" key="6">
    <source>
        <dbReference type="ARBA" id="ARBA00022679"/>
    </source>
</evidence>
<comment type="similarity">
    <text evidence="2 9">Belongs to the class-II pyridoxal-phosphate-dependent aminotransferase family. Histidinol-phosphate aminotransferase subfamily.</text>
</comment>
<organism evidence="11 12">
    <name type="scientific">Candidatus Taylorbacteria bacterium CG11_big_fil_rev_8_21_14_0_20_46_11</name>
    <dbReference type="NCBI Taxonomy" id="1975025"/>
    <lineage>
        <taxon>Bacteria</taxon>
        <taxon>Candidatus Tayloriibacteriota</taxon>
    </lineage>
</organism>
<evidence type="ECO:0000256" key="7">
    <source>
        <dbReference type="ARBA" id="ARBA00022898"/>
    </source>
</evidence>
<dbReference type="InterPro" id="IPR015421">
    <property type="entry name" value="PyrdxlP-dep_Trfase_major"/>
</dbReference>
<comment type="catalytic activity">
    <reaction evidence="9">
        <text>L-histidinol phosphate + 2-oxoglutarate = 3-(imidazol-4-yl)-2-oxopropyl phosphate + L-glutamate</text>
        <dbReference type="Rhea" id="RHEA:23744"/>
        <dbReference type="ChEBI" id="CHEBI:16810"/>
        <dbReference type="ChEBI" id="CHEBI:29985"/>
        <dbReference type="ChEBI" id="CHEBI:57766"/>
        <dbReference type="ChEBI" id="CHEBI:57980"/>
        <dbReference type="EC" id="2.6.1.9"/>
    </reaction>
</comment>
<dbReference type="PANTHER" id="PTHR42885">
    <property type="entry name" value="HISTIDINOL-PHOSPHATE AMINOTRANSFERASE-RELATED"/>
    <property type="match status" value="1"/>
</dbReference>
<dbReference type="EC" id="2.6.1.9" evidence="9"/>
<feature type="modified residue" description="N6-(pyridoxal phosphate)lysine" evidence="9">
    <location>
        <position position="208"/>
    </location>
</feature>
<dbReference type="Gene3D" id="3.90.1150.10">
    <property type="entry name" value="Aspartate Aminotransferase, domain 1"/>
    <property type="match status" value="1"/>
</dbReference>